<dbReference type="Gene3D" id="3.40.50.1460">
    <property type="match status" value="1"/>
</dbReference>
<feature type="domain" description="Peptidase C14 caspase" evidence="3">
    <location>
        <begin position="342"/>
        <end position="598"/>
    </location>
</feature>
<protein>
    <submittedName>
        <fullName evidence="4">Caspase domain-containing protein</fullName>
    </submittedName>
</protein>
<dbReference type="GO" id="GO:0006508">
    <property type="term" value="P:proteolysis"/>
    <property type="evidence" value="ECO:0007669"/>
    <property type="project" value="InterPro"/>
</dbReference>
<dbReference type="GO" id="GO:0005737">
    <property type="term" value="C:cytoplasm"/>
    <property type="evidence" value="ECO:0007669"/>
    <property type="project" value="TreeGrafter"/>
</dbReference>
<evidence type="ECO:0000256" key="1">
    <source>
        <dbReference type="ARBA" id="ARBA00009005"/>
    </source>
</evidence>
<gene>
    <name evidence="4" type="ORF">EV421DRAFT_1931648</name>
</gene>
<dbReference type="Pfam" id="PF00656">
    <property type="entry name" value="Peptidase_C14"/>
    <property type="match status" value="1"/>
</dbReference>
<sequence length="635" mass="71074">MSKGMPNIITAFIAVEVHIYAINRTVLSHVSKRSKALWHWDLIRKAEPDGIHSFDVQHIAAMNPSSRPCDYRLHSLPWYRENPREYNPMSQDYSPQQVIFADHSYSSQCMYPVHPSRSYPMIPKAANVFPSMYSDSQAGSPNDFDPFYPTAMNGCSLDPPVYRAAPRIPGGCWGCMTSDTSYPRPYPPPFRPTGNSYGHQTMMPTRHYAQSERAAPTDQGELSPGEYIDLSNPRAEDWRASIANLEQLKKKMQPYAEREMQLATYLGTPTEKLDSLKVLRKVEDIALGSEDNSSWRTELNNLVTLHCLRLQYSRALNSFKVKMEARRPPPGVPHSVDGSRFWAILIGIDDYELNPLNGCAEDAKAMEKYLLDDLHVPKKHIQLLLGPKEPASSHGAIYPSRDNIIGALFSIITNDQIRPGDNIIIYFAGHGSYYLPSECDDKALLDLIGPAAIDAICPIDRDKRNDNKVPIPDISNRELNSILSLIARKKGNHITAIFDCCHSGGVSRALPETGARVTRGTKVATLRGMLDAGEERLGGQPSIVSRNWRPDTASHVILAACQNYQYAKAKKVEGNNSETLWYAGIFTEALLCFLRSGAYTAETRYVDVASCLPKSIYQTPVIDGNNKYARIWYQA</sequence>
<dbReference type="GO" id="GO:0004197">
    <property type="term" value="F:cysteine-type endopeptidase activity"/>
    <property type="evidence" value="ECO:0007669"/>
    <property type="project" value="InterPro"/>
</dbReference>
<keyword evidence="5" id="KW-1185">Reference proteome</keyword>
<dbReference type="PANTHER" id="PTHR48104:SF30">
    <property type="entry name" value="METACASPASE-1"/>
    <property type="match status" value="1"/>
</dbReference>
<evidence type="ECO:0000313" key="5">
    <source>
        <dbReference type="Proteomes" id="UP001175226"/>
    </source>
</evidence>
<evidence type="ECO:0000256" key="2">
    <source>
        <dbReference type="SAM" id="MobiDB-lite"/>
    </source>
</evidence>
<organism evidence="4 5">
    <name type="scientific">Armillaria borealis</name>
    <dbReference type="NCBI Taxonomy" id="47425"/>
    <lineage>
        <taxon>Eukaryota</taxon>
        <taxon>Fungi</taxon>
        <taxon>Dikarya</taxon>
        <taxon>Basidiomycota</taxon>
        <taxon>Agaricomycotina</taxon>
        <taxon>Agaricomycetes</taxon>
        <taxon>Agaricomycetidae</taxon>
        <taxon>Agaricales</taxon>
        <taxon>Marasmiineae</taxon>
        <taxon>Physalacriaceae</taxon>
        <taxon>Armillaria</taxon>
    </lineage>
</organism>
<comment type="caution">
    <text evidence="4">The sequence shown here is derived from an EMBL/GenBank/DDBJ whole genome shotgun (WGS) entry which is preliminary data.</text>
</comment>
<dbReference type="EMBL" id="JAUEPT010000013">
    <property type="protein sequence ID" value="KAK0446907.1"/>
    <property type="molecule type" value="Genomic_DNA"/>
</dbReference>
<reference evidence="4" key="1">
    <citation type="submission" date="2023-06" db="EMBL/GenBank/DDBJ databases">
        <authorList>
            <consortium name="Lawrence Berkeley National Laboratory"/>
            <person name="Ahrendt S."/>
            <person name="Sahu N."/>
            <person name="Indic B."/>
            <person name="Wong-Bajracharya J."/>
            <person name="Merenyi Z."/>
            <person name="Ke H.-M."/>
            <person name="Monk M."/>
            <person name="Kocsube S."/>
            <person name="Drula E."/>
            <person name="Lipzen A."/>
            <person name="Balint B."/>
            <person name="Henrissat B."/>
            <person name="Andreopoulos B."/>
            <person name="Martin F.M."/>
            <person name="Harder C.B."/>
            <person name="Rigling D."/>
            <person name="Ford K.L."/>
            <person name="Foster G.D."/>
            <person name="Pangilinan J."/>
            <person name="Papanicolaou A."/>
            <person name="Barry K."/>
            <person name="LaButti K."/>
            <person name="Viragh M."/>
            <person name="Koriabine M."/>
            <person name="Yan M."/>
            <person name="Riley R."/>
            <person name="Champramary S."/>
            <person name="Plett K.L."/>
            <person name="Tsai I.J."/>
            <person name="Slot J."/>
            <person name="Sipos G."/>
            <person name="Plett J."/>
            <person name="Nagy L.G."/>
            <person name="Grigoriev I.V."/>
        </authorList>
    </citation>
    <scope>NUCLEOTIDE SEQUENCE</scope>
    <source>
        <strain evidence="4">FPL87.14</strain>
    </source>
</reference>
<dbReference type="InterPro" id="IPR050452">
    <property type="entry name" value="Metacaspase"/>
</dbReference>
<comment type="similarity">
    <text evidence="1">Belongs to the peptidase C14B family.</text>
</comment>
<dbReference type="InterPro" id="IPR011600">
    <property type="entry name" value="Pept_C14_caspase"/>
</dbReference>
<dbReference type="AlphaFoldDB" id="A0AA39JR00"/>
<feature type="region of interest" description="Disordered" evidence="2">
    <location>
        <begin position="208"/>
        <end position="230"/>
    </location>
</feature>
<dbReference type="PANTHER" id="PTHR48104">
    <property type="entry name" value="METACASPASE-4"/>
    <property type="match status" value="1"/>
</dbReference>
<name>A0AA39JR00_9AGAR</name>
<evidence type="ECO:0000259" key="3">
    <source>
        <dbReference type="Pfam" id="PF00656"/>
    </source>
</evidence>
<proteinExistence type="inferred from homology"/>
<accession>A0AA39JR00</accession>
<dbReference type="Proteomes" id="UP001175226">
    <property type="component" value="Unassembled WGS sequence"/>
</dbReference>
<evidence type="ECO:0000313" key="4">
    <source>
        <dbReference type="EMBL" id="KAK0446907.1"/>
    </source>
</evidence>